<feature type="transmembrane region" description="Helical" evidence="1">
    <location>
        <begin position="340"/>
        <end position="362"/>
    </location>
</feature>
<feature type="transmembrane region" description="Helical" evidence="1">
    <location>
        <begin position="476"/>
        <end position="492"/>
    </location>
</feature>
<keyword evidence="1" id="KW-1133">Transmembrane helix</keyword>
<keyword evidence="1" id="KW-0812">Transmembrane</keyword>
<feature type="transmembrane region" description="Helical" evidence="1">
    <location>
        <begin position="310"/>
        <end position="328"/>
    </location>
</feature>
<feature type="transmembrane region" description="Helical" evidence="1">
    <location>
        <begin position="450"/>
        <end position="471"/>
    </location>
</feature>
<protein>
    <submittedName>
        <fullName evidence="2">Uncharacterized protein</fullName>
    </submittedName>
</protein>
<feature type="transmembrane region" description="Helical" evidence="1">
    <location>
        <begin position="415"/>
        <end position="444"/>
    </location>
</feature>
<evidence type="ECO:0000313" key="2">
    <source>
        <dbReference type="EMBL" id="GGP23729.1"/>
    </source>
</evidence>
<keyword evidence="1" id="KW-0472">Membrane</keyword>
<evidence type="ECO:0000313" key="3">
    <source>
        <dbReference type="Proteomes" id="UP000637267"/>
    </source>
</evidence>
<sequence length="678" mass="76036">MTIEQTVNLSKASPSTRPKLLTEWKQALDGLVHQNPAIVFFLLASVWMLCHPWFGFWHDGMLYLGQTLHRISPEHYPGDPFFMFGSQDDYTLFTRIYALVIKGIGIANAGLLLTFIALFSWFCAFYLCCRAVFKSSYAPVVATIAIVLLPPNYGGFAIFRFAENFLTARSAAEPAVLFALFFMLRQRHIASLLVFAVACLMHPLVGFSGLTVWLVYVFMYPPAAWTRKALIATCIAGSVVVGILALKHDGPFGQLFQVYTGSWLNLILAFNLHVFISSWPLNDLYLISGSMVLSLVYIRHGNNPRLKQLVCAITVATLVSLAISLIFADWLRVILITSMQIWRILWICQALIPCLVVTDMLLDRKNLSLPALWAMALATAGLIMRGNDASLILALLGLALAYVQVVSVRESVQKLVSVALVLVVALAIIGDNLSQSIFIGVQFFTTNYPFLYPHLVPVICGSAIVLAILILRSKPVAVLLTVLFFTFSTVVWDRRPGPEIFFENAAQNNPFEKYIGVDETVYWNSFRPLPWMIFNRASYSNGMTAAPILFNYDYGMEFIYRFHHMQSLYVKKDECTPFRFQEGNCGDRPDTINPTLCERDDRINWIVSYYKSGLPAVAHWKFVLPGLPDGLYLYSCKQWLSLPKDLVKRTVAAEVDAAEKAGTYKVTDTAARLSGAFK</sequence>
<accession>A0ABQ2PEW1</accession>
<dbReference type="Proteomes" id="UP000637267">
    <property type="component" value="Unassembled WGS sequence"/>
</dbReference>
<evidence type="ECO:0000256" key="1">
    <source>
        <dbReference type="SAM" id="Phobius"/>
    </source>
</evidence>
<name>A0ABQ2PEW1_9NEIS</name>
<reference evidence="3" key="1">
    <citation type="journal article" date="2019" name="Int. J. Syst. Evol. Microbiol.">
        <title>The Global Catalogue of Microorganisms (GCM) 10K type strain sequencing project: providing services to taxonomists for standard genome sequencing and annotation.</title>
        <authorList>
            <consortium name="The Broad Institute Genomics Platform"/>
            <consortium name="The Broad Institute Genome Sequencing Center for Infectious Disease"/>
            <person name="Wu L."/>
            <person name="Ma J."/>
        </authorList>
    </citation>
    <scope>NUCLEOTIDE SEQUENCE [LARGE SCALE GENOMIC DNA]</scope>
    <source>
        <strain evidence="3">CGMCC 1.8859</strain>
    </source>
</reference>
<feature type="transmembrane region" description="Helical" evidence="1">
    <location>
        <begin position="229"/>
        <end position="246"/>
    </location>
</feature>
<comment type="caution">
    <text evidence="2">The sequence shown here is derived from an EMBL/GenBank/DDBJ whole genome shotgun (WGS) entry which is preliminary data.</text>
</comment>
<proteinExistence type="predicted"/>
<feature type="transmembrane region" description="Helical" evidence="1">
    <location>
        <begin position="390"/>
        <end position="408"/>
    </location>
</feature>
<feature type="transmembrane region" description="Helical" evidence="1">
    <location>
        <begin position="140"/>
        <end position="159"/>
    </location>
</feature>
<gene>
    <name evidence="2" type="ORF">GCM10010970_37290</name>
</gene>
<organism evidence="2 3">
    <name type="scientific">Silvimonas iriomotensis</name>
    <dbReference type="NCBI Taxonomy" id="449662"/>
    <lineage>
        <taxon>Bacteria</taxon>
        <taxon>Pseudomonadati</taxon>
        <taxon>Pseudomonadota</taxon>
        <taxon>Betaproteobacteria</taxon>
        <taxon>Neisseriales</taxon>
        <taxon>Chitinibacteraceae</taxon>
        <taxon>Silvimonas</taxon>
    </lineage>
</organism>
<feature type="transmembrane region" description="Helical" evidence="1">
    <location>
        <begin position="96"/>
        <end position="128"/>
    </location>
</feature>
<feature type="transmembrane region" description="Helical" evidence="1">
    <location>
        <begin position="37"/>
        <end position="54"/>
    </location>
</feature>
<dbReference type="RefSeq" id="WP_188706442.1">
    <property type="nucleotide sequence ID" value="NZ_BMLX01000007.1"/>
</dbReference>
<feature type="transmembrane region" description="Helical" evidence="1">
    <location>
        <begin position="191"/>
        <end position="217"/>
    </location>
</feature>
<keyword evidence="3" id="KW-1185">Reference proteome</keyword>
<dbReference type="EMBL" id="BMLX01000007">
    <property type="protein sequence ID" value="GGP23729.1"/>
    <property type="molecule type" value="Genomic_DNA"/>
</dbReference>
<feature type="transmembrane region" description="Helical" evidence="1">
    <location>
        <begin position="258"/>
        <end position="276"/>
    </location>
</feature>